<dbReference type="Proteomes" id="UP001055117">
    <property type="component" value="Unassembled WGS sequence"/>
</dbReference>
<dbReference type="EMBL" id="BPQG01000053">
    <property type="protein sequence ID" value="GJD45680.1"/>
    <property type="molecule type" value="Genomic_DNA"/>
</dbReference>
<comment type="caution">
    <text evidence="2">The sequence shown here is derived from an EMBL/GenBank/DDBJ whole genome shotgun (WGS) entry which is preliminary data.</text>
</comment>
<accession>A0ABQ4QL90</accession>
<feature type="compositionally biased region" description="Low complexity" evidence="1">
    <location>
        <begin position="95"/>
        <end position="105"/>
    </location>
</feature>
<name>A0ABQ4QL90_9HYPH</name>
<feature type="compositionally biased region" description="Low complexity" evidence="1">
    <location>
        <begin position="1"/>
        <end position="14"/>
    </location>
</feature>
<evidence type="ECO:0000313" key="3">
    <source>
        <dbReference type="Proteomes" id="UP001055117"/>
    </source>
</evidence>
<keyword evidence="3" id="KW-1185">Reference proteome</keyword>
<feature type="compositionally biased region" description="Basic and acidic residues" evidence="1">
    <location>
        <begin position="17"/>
        <end position="36"/>
    </location>
</feature>
<gene>
    <name evidence="2" type="ORF">AFCDBAGC_3554</name>
</gene>
<protein>
    <submittedName>
        <fullName evidence="2">Uncharacterized protein</fullName>
    </submittedName>
</protein>
<evidence type="ECO:0000256" key="1">
    <source>
        <dbReference type="SAM" id="MobiDB-lite"/>
    </source>
</evidence>
<feature type="region of interest" description="Disordered" evidence="1">
    <location>
        <begin position="1"/>
        <end position="126"/>
    </location>
</feature>
<sequence length="242" mass="25849">MSSAASVRSSAVAAKSFDARRGPHSRSGEGRGEGFRSFRMGRTPHPGPLSDGRGDPRIPSPRLRGEGRDALVVAARRQPTVRGLRRRSLNRHHPLTAASASPALPGCTTRCSRASPRPRGEGGRTAHSEFLQESSDAWLVDASRPPRIPLPRLRGEGRDDLVVVAARRQPTVRGLRRVSLNRHRPLTAASASPALPGRTTRCSRASPRVRGEGGRTVHSESLAAMSGPSLFPVTPSLPCASI</sequence>
<evidence type="ECO:0000313" key="2">
    <source>
        <dbReference type="EMBL" id="GJD45680.1"/>
    </source>
</evidence>
<organism evidence="2 3">
    <name type="scientific">Methylobacterium cerastii</name>
    <dbReference type="NCBI Taxonomy" id="932741"/>
    <lineage>
        <taxon>Bacteria</taxon>
        <taxon>Pseudomonadati</taxon>
        <taxon>Pseudomonadota</taxon>
        <taxon>Alphaproteobacteria</taxon>
        <taxon>Hyphomicrobiales</taxon>
        <taxon>Methylobacteriaceae</taxon>
        <taxon>Methylobacterium</taxon>
    </lineage>
</organism>
<reference evidence="2 3" key="1">
    <citation type="journal article" date="2021" name="Front. Microbiol.">
        <title>Comprehensive Comparative Genomics and Phenotyping of Methylobacterium Species.</title>
        <authorList>
            <person name="Alessa O."/>
            <person name="Ogura Y."/>
            <person name="Fujitani Y."/>
            <person name="Takami H."/>
            <person name="Hayashi T."/>
            <person name="Sahin N."/>
            <person name="Tani A."/>
        </authorList>
    </citation>
    <scope>NUCLEOTIDE SEQUENCE [LARGE SCALE GENOMIC DNA]</scope>
    <source>
        <strain evidence="2 3">DSM 23679</strain>
    </source>
</reference>
<proteinExistence type="predicted"/>
<feature type="compositionally biased region" description="Basic residues" evidence="1">
    <location>
        <begin position="83"/>
        <end position="94"/>
    </location>
</feature>
<feature type="region of interest" description="Disordered" evidence="1">
    <location>
        <begin position="190"/>
        <end position="215"/>
    </location>
</feature>